<dbReference type="GO" id="GO:0003677">
    <property type="term" value="F:DNA binding"/>
    <property type="evidence" value="ECO:0007669"/>
    <property type="project" value="InterPro"/>
</dbReference>
<accession>A0A9J6P4Z7</accession>
<keyword evidence="1" id="KW-0233">DNA recombination</keyword>
<comment type="caution">
    <text evidence="3">The sequence shown here is derived from an EMBL/GenBank/DDBJ whole genome shotgun (WGS) entry which is preliminary data.</text>
</comment>
<dbReference type="Pfam" id="PF00589">
    <property type="entry name" value="Phage_integrase"/>
    <property type="match status" value="1"/>
</dbReference>
<dbReference type="InterPro" id="IPR013762">
    <property type="entry name" value="Integrase-like_cat_sf"/>
</dbReference>
<reference evidence="3" key="1">
    <citation type="journal article" date="2021" name="mSystems">
        <title>Bacteria and Archaea Synergistically Convert Glycine Betaine to Biogenic Methane in the Formosa Cold Seep of the South China Sea.</title>
        <authorList>
            <person name="Li L."/>
            <person name="Zhang W."/>
            <person name="Zhang S."/>
            <person name="Song L."/>
            <person name="Sun Q."/>
            <person name="Zhang H."/>
            <person name="Xiang H."/>
            <person name="Dong X."/>
        </authorList>
    </citation>
    <scope>NUCLEOTIDE SEQUENCE</scope>
    <source>
        <strain evidence="3">ZWT</strain>
    </source>
</reference>
<proteinExistence type="predicted"/>
<dbReference type="Proteomes" id="UP001056429">
    <property type="component" value="Unassembled WGS sequence"/>
</dbReference>
<dbReference type="Gene3D" id="1.10.443.10">
    <property type="entry name" value="Intergrase catalytic core"/>
    <property type="match status" value="1"/>
</dbReference>
<evidence type="ECO:0000313" key="3">
    <source>
        <dbReference type="EMBL" id="MCM1991161.1"/>
    </source>
</evidence>
<organism evidence="3 4">
    <name type="scientific">Oceanirhabdus seepicola</name>
    <dbReference type="NCBI Taxonomy" id="2828781"/>
    <lineage>
        <taxon>Bacteria</taxon>
        <taxon>Bacillati</taxon>
        <taxon>Bacillota</taxon>
        <taxon>Clostridia</taxon>
        <taxon>Eubacteriales</taxon>
        <taxon>Clostridiaceae</taxon>
        <taxon>Oceanirhabdus</taxon>
    </lineage>
</organism>
<dbReference type="InterPro" id="IPR002104">
    <property type="entry name" value="Integrase_catalytic"/>
</dbReference>
<dbReference type="AlphaFoldDB" id="A0A9J6P4Z7"/>
<sequence length="121" mass="13861">MIFYLLKNPCLGRKLVIPESATAEKKVVSVFTEEDIAAIRKHSKGTRLECILLMALGTGMRQGELLGLKWKDIDYDLQELKVERTLKYINVINEDRSRDFKCVIQPPKSKTSERTIPILDP</sequence>
<evidence type="ECO:0000256" key="1">
    <source>
        <dbReference type="ARBA" id="ARBA00023172"/>
    </source>
</evidence>
<keyword evidence="4" id="KW-1185">Reference proteome</keyword>
<reference evidence="3" key="2">
    <citation type="submission" date="2021-04" db="EMBL/GenBank/DDBJ databases">
        <authorList>
            <person name="Dong X."/>
        </authorList>
    </citation>
    <scope>NUCLEOTIDE SEQUENCE</scope>
    <source>
        <strain evidence="3">ZWT</strain>
    </source>
</reference>
<protein>
    <submittedName>
        <fullName evidence="3">Tyrosine-type recombinase/integrase</fullName>
    </submittedName>
</protein>
<name>A0A9J6P4Z7_9CLOT</name>
<evidence type="ECO:0000313" key="4">
    <source>
        <dbReference type="Proteomes" id="UP001056429"/>
    </source>
</evidence>
<feature type="domain" description="Tyr recombinase" evidence="2">
    <location>
        <begin position="26"/>
        <end position="121"/>
    </location>
</feature>
<evidence type="ECO:0000259" key="2">
    <source>
        <dbReference type="PROSITE" id="PS51898"/>
    </source>
</evidence>
<gene>
    <name evidence="3" type="ORF">KDK92_15615</name>
</gene>
<dbReference type="RefSeq" id="WP_250860269.1">
    <property type="nucleotide sequence ID" value="NZ_JAGSOJ010000003.1"/>
</dbReference>
<dbReference type="InterPro" id="IPR011010">
    <property type="entry name" value="DNA_brk_join_enz"/>
</dbReference>
<dbReference type="PROSITE" id="PS51898">
    <property type="entry name" value="TYR_RECOMBINASE"/>
    <property type="match status" value="1"/>
</dbReference>
<dbReference type="SUPFAM" id="SSF56349">
    <property type="entry name" value="DNA breaking-rejoining enzymes"/>
    <property type="match status" value="1"/>
</dbReference>
<dbReference type="GO" id="GO:0015074">
    <property type="term" value="P:DNA integration"/>
    <property type="evidence" value="ECO:0007669"/>
    <property type="project" value="InterPro"/>
</dbReference>
<dbReference type="GO" id="GO:0006310">
    <property type="term" value="P:DNA recombination"/>
    <property type="evidence" value="ECO:0007669"/>
    <property type="project" value="UniProtKB-KW"/>
</dbReference>
<dbReference type="EMBL" id="JAGSOJ010000003">
    <property type="protein sequence ID" value="MCM1991161.1"/>
    <property type="molecule type" value="Genomic_DNA"/>
</dbReference>